<reference evidence="10" key="1">
    <citation type="journal article" date="2022" name="Cell">
        <title>Repeat-based holocentromeres influence genome architecture and karyotype evolution.</title>
        <authorList>
            <person name="Hofstatter P.G."/>
            <person name="Thangavel G."/>
            <person name="Lux T."/>
            <person name="Neumann P."/>
            <person name="Vondrak T."/>
            <person name="Novak P."/>
            <person name="Zhang M."/>
            <person name="Costa L."/>
            <person name="Castellani M."/>
            <person name="Scott A."/>
            <person name="Toegelov H."/>
            <person name="Fuchs J."/>
            <person name="Mata-Sucre Y."/>
            <person name="Dias Y."/>
            <person name="Vanzela A.L.L."/>
            <person name="Huettel B."/>
            <person name="Almeida C.C.S."/>
            <person name="Simkova H."/>
            <person name="Souza G."/>
            <person name="Pedrosa-Harand A."/>
            <person name="Macas J."/>
            <person name="Mayer K.F.X."/>
            <person name="Houben A."/>
            <person name="Marques A."/>
        </authorList>
    </citation>
    <scope>NUCLEOTIDE SEQUENCE</scope>
    <source>
        <strain evidence="10">RhyBre1mFocal</strain>
    </source>
</reference>
<dbReference type="InterPro" id="IPR000058">
    <property type="entry name" value="Znf_AN1"/>
</dbReference>
<keyword evidence="4" id="KW-0862">Zinc</keyword>
<keyword evidence="2" id="KW-0479">Metal-binding</keyword>
<evidence type="ECO:0000313" key="11">
    <source>
        <dbReference type="Proteomes" id="UP001151287"/>
    </source>
</evidence>
<dbReference type="Pfam" id="PF01754">
    <property type="entry name" value="zf-A20"/>
    <property type="match status" value="1"/>
</dbReference>
<gene>
    <name evidence="10" type="ORF">LUZ63_013595</name>
</gene>
<evidence type="ECO:0000259" key="9">
    <source>
        <dbReference type="PROSITE" id="PS51039"/>
    </source>
</evidence>
<evidence type="ECO:0000256" key="4">
    <source>
        <dbReference type="ARBA" id="ARBA00022833"/>
    </source>
</evidence>
<proteinExistence type="predicted"/>
<feature type="domain" description="A20-type" evidence="8">
    <location>
        <begin position="10"/>
        <end position="44"/>
    </location>
</feature>
<dbReference type="SMART" id="SM00154">
    <property type="entry name" value="ZnF_AN1"/>
    <property type="match status" value="1"/>
</dbReference>
<dbReference type="GO" id="GO:0003677">
    <property type="term" value="F:DNA binding"/>
    <property type="evidence" value="ECO:0007669"/>
    <property type="project" value="InterPro"/>
</dbReference>
<dbReference type="SMART" id="SM00259">
    <property type="entry name" value="ZnF_A20"/>
    <property type="match status" value="1"/>
</dbReference>
<organism evidence="10 11">
    <name type="scientific">Rhynchospora breviuscula</name>
    <dbReference type="NCBI Taxonomy" id="2022672"/>
    <lineage>
        <taxon>Eukaryota</taxon>
        <taxon>Viridiplantae</taxon>
        <taxon>Streptophyta</taxon>
        <taxon>Embryophyta</taxon>
        <taxon>Tracheophyta</taxon>
        <taxon>Spermatophyta</taxon>
        <taxon>Magnoliopsida</taxon>
        <taxon>Liliopsida</taxon>
        <taxon>Poales</taxon>
        <taxon>Cyperaceae</taxon>
        <taxon>Cyperoideae</taxon>
        <taxon>Rhynchosporeae</taxon>
        <taxon>Rhynchospora</taxon>
    </lineage>
</organism>
<sequence>MEQQSKNEDNVAPILCRNSCGFFGSPATNNLCSKCYKEYCFRNFNSSIDLRDKENDEKGEEKEKSIGEMDESQVTGLVVEPVNLSEGTPVQLDVKKPANRCAVCNKKVRLMGFQCRCGNVFCSVHRYSDKHGCNFNYREAGQDAIAKANPIVKADKIDKF</sequence>
<comment type="function">
    <text evidence="1">May be involved in environmental stress response.</text>
</comment>
<keyword evidence="3 6" id="KW-0863">Zinc-finger</keyword>
<dbReference type="Proteomes" id="UP001151287">
    <property type="component" value="Unassembled WGS sequence"/>
</dbReference>
<dbReference type="PANTHER" id="PTHR10634:SF149">
    <property type="entry name" value="AN1-TYPE DOMAIN-CONTAINING PROTEIN-RELATED"/>
    <property type="match status" value="1"/>
</dbReference>
<evidence type="ECO:0000256" key="1">
    <source>
        <dbReference type="ARBA" id="ARBA00003732"/>
    </source>
</evidence>
<dbReference type="EMBL" id="JAMQYH010000004">
    <property type="protein sequence ID" value="KAJ1689440.1"/>
    <property type="molecule type" value="Genomic_DNA"/>
</dbReference>
<evidence type="ECO:0000256" key="2">
    <source>
        <dbReference type="ARBA" id="ARBA00022723"/>
    </source>
</evidence>
<dbReference type="InterPro" id="IPR050652">
    <property type="entry name" value="AN1_A20_ZnFinger"/>
</dbReference>
<dbReference type="PROSITE" id="PS51039">
    <property type="entry name" value="ZF_AN1"/>
    <property type="match status" value="1"/>
</dbReference>
<name>A0A9Q0C8V8_9POAL</name>
<keyword evidence="5" id="KW-0346">Stress response</keyword>
<comment type="caution">
    <text evidence="10">The sequence shown here is derived from an EMBL/GenBank/DDBJ whole genome shotgun (WGS) entry which is preliminary data.</text>
</comment>
<dbReference type="PROSITE" id="PS51036">
    <property type="entry name" value="ZF_A20"/>
    <property type="match status" value="1"/>
</dbReference>
<feature type="domain" description="AN1-type" evidence="9">
    <location>
        <begin position="95"/>
        <end position="141"/>
    </location>
</feature>
<dbReference type="Gene3D" id="1.20.5.4770">
    <property type="match status" value="1"/>
</dbReference>
<dbReference type="InterPro" id="IPR035896">
    <property type="entry name" value="AN1-like_Znf"/>
</dbReference>
<dbReference type="GO" id="GO:0008270">
    <property type="term" value="F:zinc ion binding"/>
    <property type="evidence" value="ECO:0007669"/>
    <property type="project" value="UniProtKB-KW"/>
</dbReference>
<dbReference type="PANTHER" id="PTHR10634">
    <property type="entry name" value="AN1-TYPE ZINC FINGER PROTEIN"/>
    <property type="match status" value="1"/>
</dbReference>
<protein>
    <recommendedName>
        <fullName evidence="12">Zinc finger protein</fullName>
    </recommendedName>
</protein>
<dbReference type="AlphaFoldDB" id="A0A9Q0C8V8"/>
<evidence type="ECO:0008006" key="12">
    <source>
        <dbReference type="Google" id="ProtNLM"/>
    </source>
</evidence>
<feature type="region of interest" description="Disordered" evidence="7">
    <location>
        <begin position="52"/>
        <end position="71"/>
    </location>
</feature>
<keyword evidence="11" id="KW-1185">Reference proteome</keyword>
<evidence type="ECO:0000256" key="3">
    <source>
        <dbReference type="ARBA" id="ARBA00022771"/>
    </source>
</evidence>
<dbReference type="FunFam" id="4.10.1110.10:FF:000001">
    <property type="entry name" value="Zinc finger AN1-type containing 6"/>
    <property type="match status" value="1"/>
</dbReference>
<dbReference type="Gene3D" id="4.10.1110.10">
    <property type="entry name" value="AN1-like Zinc finger"/>
    <property type="match status" value="1"/>
</dbReference>
<dbReference type="SUPFAM" id="SSF118310">
    <property type="entry name" value="AN1-like Zinc finger"/>
    <property type="match status" value="1"/>
</dbReference>
<dbReference type="SUPFAM" id="SSF57716">
    <property type="entry name" value="Glucocorticoid receptor-like (DNA-binding domain)"/>
    <property type="match status" value="1"/>
</dbReference>
<feature type="compositionally biased region" description="Basic and acidic residues" evidence="7">
    <location>
        <begin position="52"/>
        <end position="67"/>
    </location>
</feature>
<dbReference type="OrthoDB" id="428577at2759"/>
<accession>A0A9Q0C8V8</accession>
<evidence type="ECO:0000256" key="7">
    <source>
        <dbReference type="SAM" id="MobiDB-lite"/>
    </source>
</evidence>
<dbReference type="InterPro" id="IPR002653">
    <property type="entry name" value="Znf_A20"/>
</dbReference>
<evidence type="ECO:0000259" key="8">
    <source>
        <dbReference type="PROSITE" id="PS51036"/>
    </source>
</evidence>
<evidence type="ECO:0000256" key="6">
    <source>
        <dbReference type="PROSITE-ProRule" id="PRU00449"/>
    </source>
</evidence>
<evidence type="ECO:0000313" key="10">
    <source>
        <dbReference type="EMBL" id="KAJ1689440.1"/>
    </source>
</evidence>
<evidence type="ECO:0000256" key="5">
    <source>
        <dbReference type="ARBA" id="ARBA00023016"/>
    </source>
</evidence>
<dbReference type="Pfam" id="PF01428">
    <property type="entry name" value="zf-AN1"/>
    <property type="match status" value="1"/>
</dbReference>